<evidence type="ECO:0000256" key="10">
    <source>
        <dbReference type="RuleBase" id="RU004387"/>
    </source>
</evidence>
<dbReference type="SUPFAM" id="SSF101821">
    <property type="entry name" value="Aminopeptidase/glucanase lid domain"/>
    <property type="match status" value="1"/>
</dbReference>
<organism evidence="11 12">
    <name type="scientific">Clostridium facile</name>
    <dbReference type="NCBI Taxonomy" id="2763035"/>
    <lineage>
        <taxon>Bacteria</taxon>
        <taxon>Bacillati</taxon>
        <taxon>Bacillota</taxon>
        <taxon>Clostridia</taxon>
        <taxon>Eubacteriales</taxon>
        <taxon>Clostridiaceae</taxon>
        <taxon>Clostridium</taxon>
    </lineage>
</organism>
<evidence type="ECO:0000313" key="12">
    <source>
        <dbReference type="Proteomes" id="UP000649151"/>
    </source>
</evidence>
<evidence type="ECO:0000256" key="8">
    <source>
        <dbReference type="ARBA" id="ARBA00023049"/>
    </source>
</evidence>
<comment type="similarity">
    <text evidence="2 9">Belongs to the peptidase M18 family.</text>
</comment>
<evidence type="ECO:0000256" key="5">
    <source>
        <dbReference type="ARBA" id="ARBA00022723"/>
    </source>
</evidence>
<evidence type="ECO:0000256" key="1">
    <source>
        <dbReference type="ARBA" id="ARBA00001947"/>
    </source>
</evidence>
<comment type="caution">
    <text evidence="11">The sequence shown here is derived from an EMBL/GenBank/DDBJ whole genome shotgun (WGS) entry which is preliminary data.</text>
</comment>
<keyword evidence="6 9" id="KW-0378">Hydrolase</keyword>
<keyword evidence="5 9" id="KW-0479">Metal-binding</keyword>
<keyword evidence="8 9" id="KW-0482">Metalloprotease</keyword>
<dbReference type="PANTHER" id="PTHR28570">
    <property type="entry name" value="ASPARTYL AMINOPEPTIDASE"/>
    <property type="match status" value="1"/>
</dbReference>
<evidence type="ECO:0000256" key="6">
    <source>
        <dbReference type="ARBA" id="ARBA00022801"/>
    </source>
</evidence>
<keyword evidence="4 9" id="KW-0645">Protease</keyword>
<gene>
    <name evidence="11" type="ORF">H8Z77_07280</name>
</gene>
<dbReference type="PRINTS" id="PR00932">
    <property type="entry name" value="AMINO1PTASE"/>
</dbReference>
<dbReference type="EC" id="3.4.11.-" evidence="10"/>
<dbReference type="InterPro" id="IPR001948">
    <property type="entry name" value="Peptidase_M18"/>
</dbReference>
<proteinExistence type="inferred from homology"/>
<dbReference type="Gene3D" id="2.30.250.10">
    <property type="entry name" value="Aminopeptidase i, Domain 2"/>
    <property type="match status" value="1"/>
</dbReference>
<comment type="cofactor">
    <cofactor evidence="1 10">
        <name>Zn(2+)</name>
        <dbReference type="ChEBI" id="CHEBI:29105"/>
    </cofactor>
</comment>
<keyword evidence="12" id="KW-1185">Reference proteome</keyword>
<dbReference type="RefSeq" id="WP_186996616.1">
    <property type="nucleotide sequence ID" value="NZ_JACOQK010000001.1"/>
</dbReference>
<evidence type="ECO:0000313" key="11">
    <source>
        <dbReference type="EMBL" id="MBC5787818.1"/>
    </source>
</evidence>
<keyword evidence="3 9" id="KW-0031">Aminopeptidase</keyword>
<evidence type="ECO:0000256" key="7">
    <source>
        <dbReference type="ARBA" id="ARBA00022833"/>
    </source>
</evidence>
<dbReference type="Pfam" id="PF02127">
    <property type="entry name" value="Peptidase_M18"/>
    <property type="match status" value="1"/>
</dbReference>
<dbReference type="Gene3D" id="3.40.630.10">
    <property type="entry name" value="Zn peptidases"/>
    <property type="match status" value="1"/>
</dbReference>
<evidence type="ECO:0000256" key="2">
    <source>
        <dbReference type="ARBA" id="ARBA00008290"/>
    </source>
</evidence>
<accession>A0ABR7IRW8</accession>
<evidence type="ECO:0000256" key="4">
    <source>
        <dbReference type="ARBA" id="ARBA00022670"/>
    </source>
</evidence>
<reference evidence="11 12" key="1">
    <citation type="submission" date="2020-08" db="EMBL/GenBank/DDBJ databases">
        <title>Genome public.</title>
        <authorList>
            <person name="Liu C."/>
            <person name="Sun Q."/>
        </authorList>
    </citation>
    <scope>NUCLEOTIDE SEQUENCE [LARGE SCALE GENOMIC DNA]</scope>
    <source>
        <strain evidence="11 12">NSJ-27</strain>
    </source>
</reference>
<evidence type="ECO:0000256" key="9">
    <source>
        <dbReference type="RuleBase" id="RU004386"/>
    </source>
</evidence>
<dbReference type="NCBIfam" id="NF002600">
    <property type="entry name" value="PRK02256.1"/>
    <property type="match status" value="1"/>
</dbReference>
<evidence type="ECO:0000256" key="3">
    <source>
        <dbReference type="ARBA" id="ARBA00022438"/>
    </source>
</evidence>
<sequence length="467" mass="51811">MEQEKSQAELLKEQLFMQRKNGGLILDESQLKQADDFCEEYKNFLNRAKTEREAVDYAIEKAEQNGFVPFDPSVTYTAGQKVYYNNRNKSIVLAVMGAEPLENGVRLIAAHIDSPRLDLKPNPLYEDHEVALFKTHYYGGIKKYQWTTIPLSLHGVILKQDGSKIKVNIGEDPGDPVFCVSDLLPHLAVDQMKRTSPELIKGEELNILVGLHPFRDDKVSEKVKLNILRILNEKYGMVERDFISTELEMVPAFHASDVGLDRSMVGSYGQDDRVCAYTALMATLDCKAPSKTMVTVLADKEEIGSEGNTGLQSSFFAYFIADLAKPHGVEGRTVLSHTQCLSADVNAGFDPTFPDVMEQRNAAFCNRGVVISKYTGARGKSGTSDASAEFVDCISRLLDRCGIVWQIAELGKVDGGGGGTVAAFLANLNMDVVDVGVPVLSMHAPFEVTSKLDVYMTYRTFYEFYCQ</sequence>
<keyword evidence="7 9" id="KW-0862">Zinc</keyword>
<name>A0ABR7IRW8_9CLOT</name>
<dbReference type="EMBL" id="JACOQK010000001">
    <property type="protein sequence ID" value="MBC5787818.1"/>
    <property type="molecule type" value="Genomic_DNA"/>
</dbReference>
<dbReference type="InterPro" id="IPR023358">
    <property type="entry name" value="Peptidase_M18_dom2"/>
</dbReference>
<protein>
    <recommendedName>
        <fullName evidence="10">M18 family aminopeptidase</fullName>
        <ecNumber evidence="10">3.4.11.-</ecNumber>
    </recommendedName>
</protein>
<dbReference type="PANTHER" id="PTHR28570:SF2">
    <property type="entry name" value="M18 FAMILY AMINOPEPTIDASE 1-RELATED"/>
    <property type="match status" value="1"/>
</dbReference>
<dbReference type="GO" id="GO:0004177">
    <property type="term" value="F:aminopeptidase activity"/>
    <property type="evidence" value="ECO:0007669"/>
    <property type="project" value="UniProtKB-KW"/>
</dbReference>
<dbReference type="Proteomes" id="UP000649151">
    <property type="component" value="Unassembled WGS sequence"/>
</dbReference>
<dbReference type="SUPFAM" id="SSF53187">
    <property type="entry name" value="Zn-dependent exopeptidases"/>
    <property type="match status" value="1"/>
</dbReference>